<organism evidence="3 4">
    <name type="scientific">Rhodopirellula halodulae</name>
    <dbReference type="NCBI Taxonomy" id="2894198"/>
    <lineage>
        <taxon>Bacteria</taxon>
        <taxon>Pseudomonadati</taxon>
        <taxon>Planctomycetota</taxon>
        <taxon>Planctomycetia</taxon>
        <taxon>Pirellulales</taxon>
        <taxon>Pirellulaceae</taxon>
        <taxon>Rhodopirellula</taxon>
    </lineage>
</organism>
<evidence type="ECO:0000313" key="3">
    <source>
        <dbReference type="EMBL" id="MCC9644529.1"/>
    </source>
</evidence>
<sequence length="53" mass="5471">MKRIASWVLLLMAAATISVGCAPGDSTSSAPQDEIEQYAAENPAPPATPVDVE</sequence>
<feature type="region of interest" description="Disordered" evidence="1">
    <location>
        <begin position="22"/>
        <end position="53"/>
    </location>
</feature>
<feature type="chain" id="PRO_5046623324" description="Secreted protein" evidence="2">
    <location>
        <begin position="22"/>
        <end position="53"/>
    </location>
</feature>
<feature type="compositionally biased region" description="Pro residues" evidence="1">
    <location>
        <begin position="43"/>
        <end position="53"/>
    </location>
</feature>
<evidence type="ECO:0000313" key="4">
    <source>
        <dbReference type="Proteomes" id="UP001430306"/>
    </source>
</evidence>
<evidence type="ECO:0000256" key="1">
    <source>
        <dbReference type="SAM" id="MobiDB-lite"/>
    </source>
</evidence>
<name>A0ABS8NMC6_9BACT</name>
<gene>
    <name evidence="3" type="ORF">LOC71_19830</name>
</gene>
<proteinExistence type="predicted"/>
<accession>A0ABS8NMC6</accession>
<comment type="caution">
    <text evidence="3">The sequence shown here is derived from an EMBL/GenBank/DDBJ whole genome shotgun (WGS) entry which is preliminary data.</text>
</comment>
<keyword evidence="2" id="KW-0732">Signal</keyword>
<dbReference type="PROSITE" id="PS51257">
    <property type="entry name" value="PROKAR_LIPOPROTEIN"/>
    <property type="match status" value="1"/>
</dbReference>
<dbReference type="Proteomes" id="UP001430306">
    <property type="component" value="Unassembled WGS sequence"/>
</dbReference>
<reference evidence="3" key="1">
    <citation type="submission" date="2021-11" db="EMBL/GenBank/DDBJ databases">
        <title>Genome sequence.</title>
        <authorList>
            <person name="Sun Q."/>
        </authorList>
    </citation>
    <scope>NUCLEOTIDE SEQUENCE</scope>
    <source>
        <strain evidence="3">JC740</strain>
    </source>
</reference>
<feature type="signal peptide" evidence="2">
    <location>
        <begin position="1"/>
        <end position="21"/>
    </location>
</feature>
<evidence type="ECO:0000256" key="2">
    <source>
        <dbReference type="SAM" id="SignalP"/>
    </source>
</evidence>
<evidence type="ECO:0008006" key="5">
    <source>
        <dbReference type="Google" id="ProtNLM"/>
    </source>
</evidence>
<keyword evidence="4" id="KW-1185">Reference proteome</keyword>
<dbReference type="RefSeq" id="WP_230276251.1">
    <property type="nucleotide sequence ID" value="NZ_JAJKFW010000056.1"/>
</dbReference>
<protein>
    <recommendedName>
        <fullName evidence="5">Secreted protein</fullName>
    </recommendedName>
</protein>
<dbReference type="EMBL" id="JAJKFW010000056">
    <property type="protein sequence ID" value="MCC9644529.1"/>
    <property type="molecule type" value="Genomic_DNA"/>
</dbReference>